<accession>A0A3N0C0A8</accession>
<sequence length="335" mass="35307">MFHLHDRRTAVGSALLLFLTMSTAACAAQSTPSATSTPPSDSAVPATSPTPTQEAASASASPTVAPVAVGLCGPGTALNFDRTAFPASPKIDNKWFPLTPGMQYTTTGSVTSAEGTTERTVTHTVTGLTKMVDGVKTQVMWDRDYADGELVESELAFFAQSNNGDVWLFGEYPEEFENGEFMGAPATFLSGLSAAQAGLAMQAEPRTGSPSYVQAHAPAVQFLDCGVPVQENQKTCVPTGCYEGVLVIDEHNPLEPAVGHQQKFYSAGTGLLKVTAVGGDRQETLDLVKAEQLSDAQLKDINQQALVLDEHAYEVNADYAQTPKAEVATEISGAK</sequence>
<keyword evidence="2" id="KW-0732">Signal</keyword>
<organism evidence="3 4">
    <name type="scientific">Arthrobacter oryzae</name>
    <dbReference type="NCBI Taxonomy" id="409290"/>
    <lineage>
        <taxon>Bacteria</taxon>
        <taxon>Bacillati</taxon>
        <taxon>Actinomycetota</taxon>
        <taxon>Actinomycetes</taxon>
        <taxon>Micrococcales</taxon>
        <taxon>Micrococcaceae</taxon>
        <taxon>Arthrobacter</taxon>
    </lineage>
</organism>
<comment type="caution">
    <text evidence="3">The sequence shown here is derived from an EMBL/GenBank/DDBJ whole genome shotgun (WGS) entry which is preliminary data.</text>
</comment>
<gene>
    <name evidence="3" type="ORF">D7003_09450</name>
</gene>
<protein>
    <submittedName>
        <fullName evidence="3">Uncharacterized protein</fullName>
    </submittedName>
</protein>
<proteinExistence type="predicted"/>
<feature type="signal peptide" evidence="2">
    <location>
        <begin position="1"/>
        <end position="27"/>
    </location>
</feature>
<reference evidence="3 4" key="1">
    <citation type="submission" date="2018-10" db="EMBL/GenBank/DDBJ databases">
        <title>Genome sequencing of Arthrobacter oryzae TNB02.</title>
        <authorList>
            <person name="Cho Y.-J."/>
            <person name="Cho A."/>
            <person name="Kim O.-S."/>
        </authorList>
    </citation>
    <scope>NUCLEOTIDE SEQUENCE [LARGE SCALE GENOMIC DNA]</scope>
    <source>
        <strain evidence="3 4">TNB02</strain>
    </source>
</reference>
<feature type="region of interest" description="Disordered" evidence="1">
    <location>
        <begin position="30"/>
        <end position="60"/>
    </location>
</feature>
<dbReference type="Proteomes" id="UP000273807">
    <property type="component" value="Unassembled WGS sequence"/>
</dbReference>
<name>A0A3N0C0A8_9MICC</name>
<dbReference type="PROSITE" id="PS51257">
    <property type="entry name" value="PROKAR_LIPOPROTEIN"/>
    <property type="match status" value="1"/>
</dbReference>
<evidence type="ECO:0000256" key="1">
    <source>
        <dbReference type="SAM" id="MobiDB-lite"/>
    </source>
</evidence>
<evidence type="ECO:0000313" key="3">
    <source>
        <dbReference type="EMBL" id="RNL55633.1"/>
    </source>
</evidence>
<evidence type="ECO:0000313" key="4">
    <source>
        <dbReference type="Proteomes" id="UP000273807"/>
    </source>
</evidence>
<feature type="chain" id="PRO_5018279108" evidence="2">
    <location>
        <begin position="28"/>
        <end position="335"/>
    </location>
</feature>
<dbReference type="EMBL" id="RBED01000091">
    <property type="protein sequence ID" value="RNL55633.1"/>
    <property type="molecule type" value="Genomic_DNA"/>
</dbReference>
<keyword evidence="4" id="KW-1185">Reference proteome</keyword>
<evidence type="ECO:0000256" key="2">
    <source>
        <dbReference type="SAM" id="SignalP"/>
    </source>
</evidence>
<dbReference type="AlphaFoldDB" id="A0A3N0C0A8"/>
<dbReference type="OrthoDB" id="9151379at2"/>